<dbReference type="RefSeq" id="WP_008788575.1">
    <property type="nucleotide sequence ID" value="NZ_AKCB01000003.1"/>
</dbReference>
<evidence type="ECO:0000313" key="1">
    <source>
        <dbReference type="EMBL" id="EFW05315.1"/>
    </source>
</evidence>
<dbReference type="eggNOG" id="ENOG50336TH">
    <property type="taxonomic scope" value="Bacteria"/>
</dbReference>
<protein>
    <submittedName>
        <fullName evidence="1">Uncharacterized protein</fullName>
    </submittedName>
</protein>
<dbReference type="STRING" id="100884.GCA_000269565_03307"/>
<sequence>MEKELTLKQKDKLAKKIYKSYQRAQLDILYLSQHYNYYPQIDIFKVKEGDTNYQKPDAMILQQMERKQELENFVSMINQIHSHMSKESYSFIESEYLNFYNPDWWIPYFSRASYYRLKHKVLDELIEYTQSFWTSDDLRRLLK</sequence>
<dbReference type="Proteomes" id="UP000003157">
    <property type="component" value="Unassembled WGS sequence"/>
</dbReference>
<dbReference type="GeneID" id="78231074"/>
<dbReference type="NCBIfam" id="NF045770">
    <property type="entry name" value="MPN403_MG284_C"/>
    <property type="match status" value="1"/>
</dbReference>
<keyword evidence="2" id="KW-1185">Reference proteome</keyword>
<dbReference type="InterPro" id="IPR058231">
    <property type="entry name" value="MG284-like_C"/>
</dbReference>
<dbReference type="EMBL" id="ADKX01000026">
    <property type="protein sequence ID" value="EFW05315.1"/>
    <property type="molecule type" value="Genomic_DNA"/>
</dbReference>
<evidence type="ECO:0000313" key="2">
    <source>
        <dbReference type="Proteomes" id="UP000003157"/>
    </source>
</evidence>
<dbReference type="AlphaFoldDB" id="E7G9M1"/>
<organism evidence="1 2">
    <name type="scientific">Coprobacillus cateniformis</name>
    <dbReference type="NCBI Taxonomy" id="100884"/>
    <lineage>
        <taxon>Bacteria</taxon>
        <taxon>Bacillati</taxon>
        <taxon>Bacillota</taxon>
        <taxon>Erysipelotrichia</taxon>
        <taxon>Erysipelotrichales</taxon>
        <taxon>Coprobacillaceae</taxon>
        <taxon>Coprobacillus</taxon>
    </lineage>
</organism>
<proteinExistence type="predicted"/>
<name>E7G9M1_9FIRM</name>
<reference evidence="1 2" key="1">
    <citation type="submission" date="2010-12" db="EMBL/GenBank/DDBJ databases">
        <title>The Genome Sequence of Coprobacillus sp. strain 29_1.</title>
        <authorList>
            <consortium name="The Broad Institute Genome Sequencing Platform"/>
            <person name="Earl A."/>
            <person name="Ward D."/>
            <person name="Feldgarden M."/>
            <person name="Gevers D."/>
            <person name="Daigneault M."/>
            <person name="Sibley C.D."/>
            <person name="White A."/>
            <person name="Strauss J."/>
            <person name="Allen-Vercoe E."/>
            <person name="Young S.K."/>
            <person name="Zeng Q."/>
            <person name="Gargeya S."/>
            <person name="Fitzgerald M."/>
            <person name="Haas B."/>
            <person name="Abouelleil A."/>
            <person name="Alvarado L."/>
            <person name="Arachchi H.M."/>
            <person name="Berlin A."/>
            <person name="Brown A."/>
            <person name="Chapman S.B."/>
            <person name="Chen Z."/>
            <person name="Dunbar C."/>
            <person name="Freedman E."/>
            <person name="Gearin G."/>
            <person name="Gellesch M."/>
            <person name="Goldberg J."/>
            <person name="Griggs A."/>
            <person name="Gujja S."/>
            <person name="Heilman E."/>
            <person name="Heiman D."/>
            <person name="Howarth C."/>
            <person name="Larson L."/>
            <person name="Lui A."/>
            <person name="MacDonald P.J.P."/>
            <person name="Mehta T."/>
            <person name="Montmayeur A."/>
            <person name="Murphy C."/>
            <person name="Neiman D."/>
            <person name="Pearson M."/>
            <person name="Priest M."/>
            <person name="Roberts A."/>
            <person name="Saif S."/>
            <person name="Shea T."/>
            <person name="Shenoy N."/>
            <person name="Sisk P."/>
            <person name="Stolte C."/>
            <person name="Sykes S."/>
            <person name="White J."/>
            <person name="Yandava C."/>
            <person name="Nusbaum C."/>
            <person name="Birren B."/>
        </authorList>
    </citation>
    <scope>NUCLEOTIDE SEQUENCE [LARGE SCALE GENOMIC DNA]</scope>
    <source>
        <strain evidence="1 2">29_1</strain>
    </source>
</reference>
<dbReference type="HOGENOM" id="CLU_1892648_0_0_9"/>
<accession>E7G9M1</accession>
<gene>
    <name evidence="1" type="ORF">HMPREF9488_01460</name>
</gene>
<comment type="caution">
    <text evidence="1">The sequence shown here is derived from an EMBL/GenBank/DDBJ whole genome shotgun (WGS) entry which is preliminary data.</text>
</comment>
<dbReference type="OrthoDB" id="1651040at2"/>